<dbReference type="AlphaFoldDB" id="A0A9W8DM35"/>
<dbReference type="Proteomes" id="UP001150538">
    <property type="component" value="Unassembled WGS sequence"/>
</dbReference>
<gene>
    <name evidence="2" type="ORF">H4219_004027</name>
</gene>
<feature type="compositionally biased region" description="Polar residues" evidence="1">
    <location>
        <begin position="37"/>
        <end position="49"/>
    </location>
</feature>
<feature type="compositionally biased region" description="Low complexity" evidence="1">
    <location>
        <begin position="279"/>
        <end position="293"/>
    </location>
</feature>
<feature type="compositionally biased region" description="Basic and acidic residues" evidence="1">
    <location>
        <begin position="20"/>
        <end position="33"/>
    </location>
</feature>
<feature type="region of interest" description="Disordered" evidence="1">
    <location>
        <begin position="1"/>
        <end position="129"/>
    </location>
</feature>
<organism evidence="2 3">
    <name type="scientific">Mycoemilia scoparia</name>
    <dbReference type="NCBI Taxonomy" id="417184"/>
    <lineage>
        <taxon>Eukaryota</taxon>
        <taxon>Fungi</taxon>
        <taxon>Fungi incertae sedis</taxon>
        <taxon>Zoopagomycota</taxon>
        <taxon>Kickxellomycotina</taxon>
        <taxon>Kickxellomycetes</taxon>
        <taxon>Kickxellales</taxon>
        <taxon>Kickxellaceae</taxon>
        <taxon>Mycoemilia</taxon>
    </lineage>
</organism>
<feature type="compositionally biased region" description="Polar residues" evidence="1">
    <location>
        <begin position="95"/>
        <end position="105"/>
    </location>
</feature>
<reference evidence="2" key="1">
    <citation type="submission" date="2022-07" db="EMBL/GenBank/DDBJ databases">
        <title>Phylogenomic reconstructions and comparative analyses of Kickxellomycotina fungi.</title>
        <authorList>
            <person name="Reynolds N.K."/>
            <person name="Stajich J.E."/>
            <person name="Barry K."/>
            <person name="Grigoriev I.V."/>
            <person name="Crous P."/>
            <person name="Smith M.E."/>
        </authorList>
    </citation>
    <scope>NUCLEOTIDE SEQUENCE</scope>
    <source>
        <strain evidence="2">NBRC 100468</strain>
    </source>
</reference>
<accession>A0A9W8DM35</accession>
<dbReference type="EMBL" id="JANBPU010000120">
    <property type="protein sequence ID" value="KAJ1916005.1"/>
    <property type="molecule type" value="Genomic_DNA"/>
</dbReference>
<comment type="caution">
    <text evidence="2">The sequence shown here is derived from an EMBL/GenBank/DDBJ whole genome shotgun (WGS) entry which is preliminary data.</text>
</comment>
<name>A0A9W8DM35_9FUNG</name>
<sequence>MPPLQGASENKAHGNSLTWADRDPAGEGPKSFHETAPATSEGRTSTAVFSASEENRSDAQSASATKEQSDGVSNTEKSSHVQFESSEPVEDLAIQTKNLGSSSTPLGADDDDDASECLTYWNDEGTAPTTRRCSYVTNEYFPDHGQKKAWHLSKRHSAYKLSPVRWEAPTQELSGRSLLKDYSISESIVPKRISVSVTSPSFSRYEHHKTSDKGRDSGMSQAGQQLFSKRARSLTSTDSPALTKSTNRHGRQRQISTHSHISTTSAKTLTDNNPTKAQKTISNISSSIKRKISSGIKSIHRSLTFDSSKAK</sequence>
<feature type="compositionally biased region" description="Polar residues" evidence="1">
    <location>
        <begin position="218"/>
        <end position="245"/>
    </location>
</feature>
<proteinExistence type="predicted"/>
<feature type="compositionally biased region" description="Polar residues" evidence="1">
    <location>
        <begin position="58"/>
        <end position="85"/>
    </location>
</feature>
<keyword evidence="3" id="KW-1185">Reference proteome</keyword>
<evidence type="ECO:0000313" key="3">
    <source>
        <dbReference type="Proteomes" id="UP001150538"/>
    </source>
</evidence>
<feature type="compositionally biased region" description="Polar residues" evidence="1">
    <location>
        <begin position="266"/>
        <end position="278"/>
    </location>
</feature>
<protein>
    <submittedName>
        <fullName evidence="2">Uncharacterized protein</fullName>
    </submittedName>
</protein>
<evidence type="ECO:0000256" key="1">
    <source>
        <dbReference type="SAM" id="MobiDB-lite"/>
    </source>
</evidence>
<feature type="compositionally biased region" description="Basic and acidic residues" evidence="1">
    <location>
        <begin position="204"/>
        <end position="216"/>
    </location>
</feature>
<evidence type="ECO:0000313" key="2">
    <source>
        <dbReference type="EMBL" id="KAJ1916005.1"/>
    </source>
</evidence>
<feature type="compositionally biased region" description="Low complexity" evidence="1">
    <location>
        <begin position="255"/>
        <end position="265"/>
    </location>
</feature>
<feature type="region of interest" description="Disordered" evidence="1">
    <location>
        <begin position="199"/>
        <end position="293"/>
    </location>
</feature>